<name>A0A336N6F7_AGGAP</name>
<accession>A0A336N6F7</accession>
<dbReference type="Gene3D" id="3.90.400.10">
    <property type="entry name" value="Oligo-1,6-glucosidase, Domain 2"/>
    <property type="match status" value="1"/>
</dbReference>
<dbReference type="SUPFAM" id="SSF81296">
    <property type="entry name" value="E set domains"/>
    <property type="match status" value="1"/>
</dbReference>
<organism evidence="4 5">
    <name type="scientific">Aggregatibacter aphrophilus</name>
    <name type="common">Haemophilus aphrophilus</name>
    <dbReference type="NCBI Taxonomy" id="732"/>
    <lineage>
        <taxon>Bacteria</taxon>
        <taxon>Pseudomonadati</taxon>
        <taxon>Pseudomonadota</taxon>
        <taxon>Gammaproteobacteria</taxon>
        <taxon>Pasteurellales</taxon>
        <taxon>Pasteurellaceae</taxon>
        <taxon>Aggregatibacter</taxon>
    </lineage>
</organism>
<evidence type="ECO:0000256" key="1">
    <source>
        <dbReference type="ARBA" id="ARBA00022801"/>
    </source>
</evidence>
<reference evidence="4 5" key="1">
    <citation type="submission" date="2018-06" db="EMBL/GenBank/DDBJ databases">
        <authorList>
            <consortium name="Pathogen Informatics"/>
            <person name="Doyle S."/>
        </authorList>
    </citation>
    <scope>NUCLEOTIDE SEQUENCE [LARGE SCALE GENOMIC DNA]</scope>
    <source>
        <strain evidence="4 5">NCTC5908</strain>
    </source>
</reference>
<evidence type="ECO:0000313" key="5">
    <source>
        <dbReference type="Proteomes" id="UP000253728"/>
    </source>
</evidence>
<dbReference type="Proteomes" id="UP000253728">
    <property type="component" value="Unassembled WGS sequence"/>
</dbReference>
<keyword evidence="2 4" id="KW-0326">Glycosidase</keyword>
<dbReference type="EMBL" id="UFSP01000002">
    <property type="protein sequence ID" value="SSZ29470.1"/>
    <property type="molecule type" value="Genomic_DNA"/>
</dbReference>
<dbReference type="GO" id="GO:0005975">
    <property type="term" value="P:carbohydrate metabolic process"/>
    <property type="evidence" value="ECO:0007669"/>
    <property type="project" value="InterPro"/>
</dbReference>
<dbReference type="CDD" id="cd02857">
    <property type="entry name" value="E_set_CDase_PDE_N"/>
    <property type="match status" value="1"/>
</dbReference>
<sequence length="587" mass="68462">MEKAALYHRAESEYAYLYTANEIHIRFRSKKDDVDQVWLHYGDSTIFEDSGKYQYRVLMRKVAADDLHDYWLAKVQVDYRRLLYLFEVIGKDGENVLFGDLGVVENLPQQYSVLLNGFRIPYLHDSDRVKVPAWVKETCWYQIFPERFANGNPNISPVGSLPWNANTAPANEDFFGGDLYGVLDKLDYLAELGINGLYFCPIFEAPSNHKYDTINYFEIDRHFGDKAVFRKLVQEAHHRGMKVMLDAVFNHIGNHSPQWQDVIKNGEQSVYRDWFHIHHFPVNTETKWTPDIHLRLNYDTFAFRPKMPKLNTANPQVKQYLLDIAAYWIKEFDIDAWRLDVANEIDHQFWKEFHKTVTAIKPDIYILGEIWHSARPWLNGDEFHGVMNYPLANSIKDYFLSKTILAQTLQHRLNSQAMFYRQQTNEVMFNMLDSHDTERILTVAKGNKNAVKSALAFMYLYCGTPCIYYGTEVGMAGSSDPDCRRVMPWDKQLQDQNMLEFMKELIAFRKAYQEHIIYGERQIQVLDNQLLQVNLKQHGSELVASYNSTDTPMTLEKTGKVVFGNMLSVVDKDIILAPDKFVVQLIS</sequence>
<protein>
    <submittedName>
        <fullName evidence="4">Intracellular maltogenic amylase</fullName>
        <ecNumber evidence="4">3.2.1.-</ecNumber>
    </submittedName>
</protein>
<dbReference type="PANTHER" id="PTHR10357:SF210">
    <property type="entry name" value="MALTODEXTRIN GLUCOSIDASE"/>
    <property type="match status" value="1"/>
</dbReference>
<proteinExistence type="predicted"/>
<dbReference type="InterPro" id="IPR014756">
    <property type="entry name" value="Ig_E-set"/>
</dbReference>
<evidence type="ECO:0000259" key="3">
    <source>
        <dbReference type="SMART" id="SM00642"/>
    </source>
</evidence>
<dbReference type="InterPro" id="IPR004185">
    <property type="entry name" value="Glyco_hydro_13_lg-like_dom"/>
</dbReference>
<dbReference type="AlphaFoldDB" id="A0A336N6F7"/>
<dbReference type="Pfam" id="PF00128">
    <property type="entry name" value="Alpha-amylase"/>
    <property type="match status" value="1"/>
</dbReference>
<dbReference type="PANTHER" id="PTHR10357">
    <property type="entry name" value="ALPHA-AMYLASE FAMILY MEMBER"/>
    <property type="match status" value="1"/>
</dbReference>
<dbReference type="GO" id="GO:0004553">
    <property type="term" value="F:hydrolase activity, hydrolyzing O-glycosyl compounds"/>
    <property type="evidence" value="ECO:0007669"/>
    <property type="project" value="InterPro"/>
</dbReference>
<dbReference type="RefSeq" id="WP_005704189.1">
    <property type="nucleotide sequence ID" value="NZ_MAQF01000001.1"/>
</dbReference>
<evidence type="ECO:0000313" key="4">
    <source>
        <dbReference type="EMBL" id="SSZ29470.1"/>
    </source>
</evidence>
<dbReference type="InterPro" id="IPR006047">
    <property type="entry name" value="GH13_cat_dom"/>
</dbReference>
<dbReference type="EC" id="3.2.1.-" evidence="4"/>
<evidence type="ECO:0000256" key="2">
    <source>
        <dbReference type="ARBA" id="ARBA00023295"/>
    </source>
</evidence>
<dbReference type="Gene3D" id="3.20.20.80">
    <property type="entry name" value="Glycosidases"/>
    <property type="match status" value="1"/>
</dbReference>
<dbReference type="SMART" id="SM00642">
    <property type="entry name" value="Aamy"/>
    <property type="match status" value="1"/>
</dbReference>
<dbReference type="InterPro" id="IPR045857">
    <property type="entry name" value="O16G_dom_2"/>
</dbReference>
<dbReference type="InterPro" id="IPR013783">
    <property type="entry name" value="Ig-like_fold"/>
</dbReference>
<gene>
    <name evidence="4" type="primary">bbmA</name>
    <name evidence="4" type="ORF">NCTC5908_01271</name>
</gene>
<dbReference type="STRING" id="732.ADJ80_08775"/>
<dbReference type="Gene3D" id="2.60.40.10">
    <property type="entry name" value="Immunoglobulins"/>
    <property type="match status" value="1"/>
</dbReference>
<feature type="domain" description="Glycosyl hydrolase family 13 catalytic" evidence="3">
    <location>
        <begin position="142"/>
        <end position="509"/>
    </location>
</feature>
<dbReference type="CDD" id="cd11338">
    <property type="entry name" value="AmyAc_CMD"/>
    <property type="match status" value="1"/>
</dbReference>
<dbReference type="Pfam" id="PF02903">
    <property type="entry name" value="Alpha-amylase_N"/>
    <property type="match status" value="1"/>
</dbReference>
<dbReference type="InterPro" id="IPR017853">
    <property type="entry name" value="GH"/>
</dbReference>
<dbReference type="GeneID" id="49636129"/>
<keyword evidence="1 4" id="KW-0378">Hydrolase</keyword>
<dbReference type="SUPFAM" id="SSF51445">
    <property type="entry name" value="(Trans)glycosidases"/>
    <property type="match status" value="1"/>
</dbReference>